<dbReference type="InterPro" id="IPR051469">
    <property type="entry name" value="FliN/MopA/SpaO"/>
</dbReference>
<accession>A0ABU8FXE0</accession>
<comment type="similarity">
    <text evidence="2">Belongs to the FliN/MopA/SpaO family.</text>
</comment>
<keyword evidence="8" id="KW-0969">Cilium</keyword>
<dbReference type="PANTHER" id="PTHR43484:SF1">
    <property type="entry name" value="FLAGELLAR MOTOR SWITCH PROTEIN FLIN"/>
    <property type="match status" value="1"/>
</dbReference>
<dbReference type="PRINTS" id="PR00956">
    <property type="entry name" value="FLGMOTORFLIN"/>
</dbReference>
<keyword evidence="9" id="KW-1185">Reference proteome</keyword>
<dbReference type="InterPro" id="IPR036429">
    <property type="entry name" value="SpoA-like_sf"/>
</dbReference>
<evidence type="ECO:0000256" key="5">
    <source>
        <dbReference type="ARBA" id="ARBA00022779"/>
    </source>
</evidence>
<evidence type="ECO:0000313" key="9">
    <source>
        <dbReference type="Proteomes" id="UP001367922"/>
    </source>
</evidence>
<dbReference type="PANTHER" id="PTHR43484">
    <property type="match status" value="1"/>
</dbReference>
<gene>
    <name evidence="8" type="ORF">WAX78_14190</name>
</gene>
<evidence type="ECO:0000256" key="6">
    <source>
        <dbReference type="ARBA" id="ARBA00023136"/>
    </source>
</evidence>
<dbReference type="Gene3D" id="2.30.330.10">
    <property type="entry name" value="SpoA-like"/>
    <property type="match status" value="1"/>
</dbReference>
<comment type="subcellular location">
    <subcellularLocation>
        <location evidence="1">Cell membrane</location>
        <topology evidence="1">Peripheral membrane protein</topology>
        <orientation evidence="1">Cytoplasmic side</orientation>
    </subcellularLocation>
</comment>
<organism evidence="8 9">
    <name type="scientific">Bacillus yunxiaonensis</name>
    <dbReference type="NCBI Taxonomy" id="3127665"/>
    <lineage>
        <taxon>Bacteria</taxon>
        <taxon>Bacillati</taxon>
        <taxon>Bacillota</taxon>
        <taxon>Bacilli</taxon>
        <taxon>Bacillales</taxon>
        <taxon>Bacillaceae</taxon>
        <taxon>Bacillus</taxon>
    </lineage>
</organism>
<evidence type="ECO:0000256" key="4">
    <source>
        <dbReference type="ARBA" id="ARBA00022500"/>
    </source>
</evidence>
<keyword evidence="8" id="KW-0282">Flagellum</keyword>
<evidence type="ECO:0000256" key="2">
    <source>
        <dbReference type="ARBA" id="ARBA00009226"/>
    </source>
</evidence>
<keyword evidence="3" id="KW-1003">Cell membrane</keyword>
<reference evidence="8 9" key="1">
    <citation type="submission" date="2024-01" db="EMBL/GenBank/DDBJ databases">
        <title>Seven novel Bacillus-like species.</title>
        <authorList>
            <person name="Liu G."/>
        </authorList>
    </citation>
    <scope>NUCLEOTIDE SEQUENCE [LARGE SCALE GENOMIC DNA]</scope>
    <source>
        <strain evidence="8 9">FJAT-53711</strain>
    </source>
</reference>
<evidence type="ECO:0000256" key="3">
    <source>
        <dbReference type="ARBA" id="ARBA00022475"/>
    </source>
</evidence>
<dbReference type="EMBL" id="JBAWSV010000004">
    <property type="protein sequence ID" value="MEI4830603.1"/>
    <property type="molecule type" value="Genomic_DNA"/>
</dbReference>
<dbReference type="NCBIfam" id="NF005276">
    <property type="entry name" value="PRK06788.1"/>
    <property type="match status" value="1"/>
</dbReference>
<evidence type="ECO:0000313" key="8">
    <source>
        <dbReference type="EMBL" id="MEI4830603.1"/>
    </source>
</evidence>
<dbReference type="RefSeq" id="WP_336482921.1">
    <property type="nucleotide sequence ID" value="NZ_JBAWSV010000004.1"/>
</dbReference>
<sequence length="119" mass="12981">MKHEVSSVALVDLEEYIKDHSEPSKAHIETVSDISVEVGVQLGKARLTLGDVKKLKVGDILEVEKSLGHKVDVYLGCEKVGIGEAIVMDENFGIVISEIQADKKKAVLAAMKHELSENE</sequence>
<protein>
    <submittedName>
        <fullName evidence="8">FliM/FliN family flagellar motor switch protein</fullName>
    </submittedName>
</protein>
<dbReference type="InterPro" id="IPR001172">
    <property type="entry name" value="FliN_T3SS_HrcQb"/>
</dbReference>
<comment type="caution">
    <text evidence="8">The sequence shown here is derived from an EMBL/GenBank/DDBJ whole genome shotgun (WGS) entry which is preliminary data.</text>
</comment>
<keyword evidence="6" id="KW-0472">Membrane</keyword>
<dbReference type="SUPFAM" id="SSF101801">
    <property type="entry name" value="Surface presentation of antigens (SPOA)"/>
    <property type="match status" value="1"/>
</dbReference>
<proteinExistence type="inferred from homology"/>
<name>A0ABU8FXE0_9BACI</name>
<keyword evidence="8" id="KW-0966">Cell projection</keyword>
<keyword evidence="5" id="KW-0283">Flagellar rotation</keyword>
<dbReference type="Pfam" id="PF01052">
    <property type="entry name" value="FliMN_C"/>
    <property type="match status" value="1"/>
</dbReference>
<evidence type="ECO:0000256" key="1">
    <source>
        <dbReference type="ARBA" id="ARBA00004413"/>
    </source>
</evidence>
<keyword evidence="4" id="KW-0145">Chemotaxis</keyword>
<feature type="domain" description="Flagellar motor switch protein FliN-like C-terminal" evidence="7">
    <location>
        <begin position="30"/>
        <end position="99"/>
    </location>
</feature>
<dbReference type="Proteomes" id="UP001367922">
    <property type="component" value="Unassembled WGS sequence"/>
</dbReference>
<dbReference type="InterPro" id="IPR001543">
    <property type="entry name" value="FliN-like_C"/>
</dbReference>
<evidence type="ECO:0000259" key="7">
    <source>
        <dbReference type="Pfam" id="PF01052"/>
    </source>
</evidence>